<name>A0A0L0VEF5_9BASI</name>
<feature type="compositionally biased region" description="Acidic residues" evidence="1">
    <location>
        <begin position="44"/>
        <end position="58"/>
    </location>
</feature>
<comment type="caution">
    <text evidence="2">The sequence shown here is derived from an EMBL/GenBank/DDBJ whole genome shotgun (WGS) entry which is preliminary data.</text>
</comment>
<dbReference type="Proteomes" id="UP000054564">
    <property type="component" value="Unassembled WGS sequence"/>
</dbReference>
<proteinExistence type="predicted"/>
<organism evidence="2 3">
    <name type="scientific">Puccinia striiformis f. sp. tritici PST-78</name>
    <dbReference type="NCBI Taxonomy" id="1165861"/>
    <lineage>
        <taxon>Eukaryota</taxon>
        <taxon>Fungi</taxon>
        <taxon>Dikarya</taxon>
        <taxon>Basidiomycota</taxon>
        <taxon>Pucciniomycotina</taxon>
        <taxon>Pucciniomycetes</taxon>
        <taxon>Pucciniales</taxon>
        <taxon>Pucciniaceae</taxon>
        <taxon>Puccinia</taxon>
    </lineage>
</organism>
<evidence type="ECO:0000313" key="3">
    <source>
        <dbReference type="Proteomes" id="UP000054564"/>
    </source>
</evidence>
<dbReference type="EMBL" id="AJIL01000065">
    <property type="protein sequence ID" value="KNE97692.1"/>
    <property type="molecule type" value="Genomic_DNA"/>
</dbReference>
<keyword evidence="3" id="KW-1185">Reference proteome</keyword>
<gene>
    <name evidence="2" type="ORF">PSTG_09096</name>
</gene>
<dbReference type="AlphaFoldDB" id="A0A0L0VEF5"/>
<feature type="compositionally biased region" description="Basic and acidic residues" evidence="1">
    <location>
        <begin position="59"/>
        <end position="69"/>
    </location>
</feature>
<evidence type="ECO:0000256" key="1">
    <source>
        <dbReference type="SAM" id="MobiDB-lite"/>
    </source>
</evidence>
<accession>A0A0L0VEF5</accession>
<evidence type="ECO:0000313" key="2">
    <source>
        <dbReference type="EMBL" id="KNE97692.1"/>
    </source>
</evidence>
<reference evidence="3" key="1">
    <citation type="submission" date="2014-03" db="EMBL/GenBank/DDBJ databases">
        <title>The Genome Sequence of Puccinia striiformis f. sp. tritici PST-78.</title>
        <authorList>
            <consortium name="The Broad Institute Genome Sequencing Platform"/>
            <person name="Cuomo C."/>
            <person name="Hulbert S."/>
            <person name="Chen X."/>
            <person name="Walker B."/>
            <person name="Young S.K."/>
            <person name="Zeng Q."/>
            <person name="Gargeya S."/>
            <person name="Fitzgerald M."/>
            <person name="Haas B."/>
            <person name="Abouelleil A."/>
            <person name="Alvarado L."/>
            <person name="Arachchi H.M."/>
            <person name="Berlin A.M."/>
            <person name="Chapman S.B."/>
            <person name="Goldberg J."/>
            <person name="Griggs A."/>
            <person name="Gujja S."/>
            <person name="Hansen M."/>
            <person name="Howarth C."/>
            <person name="Imamovic A."/>
            <person name="Larimer J."/>
            <person name="McCowan C."/>
            <person name="Montmayeur A."/>
            <person name="Murphy C."/>
            <person name="Neiman D."/>
            <person name="Pearson M."/>
            <person name="Priest M."/>
            <person name="Roberts A."/>
            <person name="Saif S."/>
            <person name="Shea T."/>
            <person name="Sisk P."/>
            <person name="Sykes S."/>
            <person name="Wortman J."/>
            <person name="Nusbaum C."/>
            <person name="Birren B."/>
        </authorList>
    </citation>
    <scope>NUCLEOTIDE SEQUENCE [LARGE SCALE GENOMIC DNA]</scope>
    <source>
        <strain evidence="3">race PST-78</strain>
    </source>
</reference>
<feature type="compositionally biased region" description="Polar residues" evidence="1">
    <location>
        <begin position="1"/>
        <end position="19"/>
    </location>
</feature>
<feature type="region of interest" description="Disordered" evidence="1">
    <location>
        <begin position="1"/>
        <end position="78"/>
    </location>
</feature>
<protein>
    <submittedName>
        <fullName evidence="2">Uncharacterized protein</fullName>
    </submittedName>
</protein>
<sequence>MEDNPASKQSIKENQNNNSIDKEGEEDKDLNSEPDKSGGNLLFSEDEFVDDFDNLDLEGPDKENEKVEIGDLQENPPAPTQSIKLKLKISQPALVVHLLVENGGALADLASQLQEAPAFTNLTQVPIPYGARGLD</sequence>